<feature type="compositionally biased region" description="Basic residues" evidence="3">
    <location>
        <begin position="1174"/>
        <end position="1184"/>
    </location>
</feature>
<evidence type="ECO:0000313" key="5">
    <source>
        <dbReference type="Proteomes" id="UP000037460"/>
    </source>
</evidence>
<comment type="caution">
    <text evidence="4">The sequence shown here is derived from an EMBL/GenBank/DDBJ whole genome shotgun (WGS) entry which is preliminary data.</text>
</comment>
<dbReference type="Proteomes" id="UP000037460">
    <property type="component" value="Unassembled WGS sequence"/>
</dbReference>
<keyword evidence="1" id="KW-0106">Calcium</keyword>
<evidence type="ECO:0000313" key="4">
    <source>
        <dbReference type="EMBL" id="KOO27056.1"/>
    </source>
</evidence>
<evidence type="ECO:0000256" key="2">
    <source>
        <dbReference type="SAM" id="Coils"/>
    </source>
</evidence>
<evidence type="ECO:0008006" key="6">
    <source>
        <dbReference type="Google" id="ProtNLM"/>
    </source>
</evidence>
<dbReference type="PANTHER" id="PTHR22028:SF9">
    <property type="entry name" value="SFI1 SPINDLE BODY DOMAIN-CONTAINING PROTEIN"/>
    <property type="match status" value="1"/>
</dbReference>
<feature type="coiled-coil region" evidence="2">
    <location>
        <begin position="391"/>
        <end position="418"/>
    </location>
</feature>
<dbReference type="EMBL" id="JWZX01002770">
    <property type="protein sequence ID" value="KOO27056.1"/>
    <property type="molecule type" value="Genomic_DNA"/>
</dbReference>
<keyword evidence="5" id="KW-1185">Reference proteome</keyword>
<organism evidence="4 5">
    <name type="scientific">Chrysochromulina tobinii</name>
    <dbReference type="NCBI Taxonomy" id="1460289"/>
    <lineage>
        <taxon>Eukaryota</taxon>
        <taxon>Haptista</taxon>
        <taxon>Haptophyta</taxon>
        <taxon>Prymnesiophyceae</taxon>
        <taxon>Prymnesiales</taxon>
        <taxon>Chrysochromulinaceae</taxon>
        <taxon>Chrysochromulina</taxon>
    </lineage>
</organism>
<sequence length="1311" mass="146830">MPIRPASPADLVDQPDDLKDLVDSEGFFGKSAANSSNQAGLLVALMSLFDSDGNRTLTRDEWMGGNEALELETSESEWQALLKRFHGLSTGVVDFAEAVEMFGEIKPVEGFLEEVLRRFMRSLVSLTQRVRAAEQASMRERQSKLNAILRTWKHRHTQPALEAWKALLESKRAATRRAVNRWTRGVLATTLYAWRDAVHAAQLEKHAHDEAKLHRAVGRWSQRLLSTVFVPWALLTERARRAKQMGRRAMLRLSHRLLSSTYLAWAELAAGLTSHRQALLARSGARLRSRGAVLVFEAWRDVVRGRANGREERYASAVRRFCNRTLAIALEAWAGLVQRQQAICRRAAFAIGPGRWQAICFRTWRATQLEARQRREREEVLAMLEKAIPDVHTLTSTIERLEADVRRLQKQMESTASTAARDREQRIQQTIRQWRHQSLATAFDGWRGLLEARREAMRKAVGLWAHGVLAFTFQIWHELLVTTRADETTKLARAVGRWARRELSGGFGHWSSLARAARTSKVQLRRAVGRWSQRLLATVVGSWAEYVSRSRRAKARGDEALRRMSHGLLGATYWAWAEYVAETVRRRQELIRRTGARLANRTLVLTIEAWRALAADSVSRREGLWHKAAAMLRGRVAGLALYGWIEYVQRSKQVLRKAAYAIGPGYSLSLGFRTWHAAVREGLRAHERARTLELLGEALPELVRGVLAEITGGGAAMLGDRAEVEELAREVRELKKSISSNAERATRDREHKINQTIRTWKHHHLARAFDGWSGLITERKASIRRAIGHWVSGLVGQIFRLWCEAMSHAHHHRRSQLNLAARRWAQRLLSATFGTWSERTARARRAKEMGRRAVLRLTHGLLSSTCWAWAEHVAETVTRRQEVLRRTGARLANRTLVLTIEAWRDVVRGRVNGREERYASAVRRFRNRTVAIALEAWAGLVQRQQAICRRAAFAIGPGYSLSLGFRTWHAAGSVGASQLLALSRALDSQAARWDRSSSRLEHTVEELKQRSRQRELALEAELTQMQRHVTDQTRAYLAATSTKAAKEEQLDGQLAQLKQTAAELARRLLTVDEQLMHTPDVQWCEELSSQLEILASQSAGRDEIQSALELLQRPVLAIKELKGPFVVVQTSDRHRLGSRPLSGGAGAALSASQRARLGGGGSVKALHGTDQYHSHSHSHSHSHVRPLGGTEQYEFLAGSDGAIYKGALDEAVHKGPTPSCAVAALSTAGVTGIPGAVMGTPGAAAGIAAMAADRPRSAKELEQRAAALVQTQLGGGYHEARWSLVAAEASLQRSRECVLLCFEGGREIRDE</sequence>
<dbReference type="OrthoDB" id="10692536at2759"/>
<protein>
    <recommendedName>
        <fullName evidence="6">EF-hand domain-containing protein</fullName>
    </recommendedName>
</protein>
<dbReference type="PANTHER" id="PTHR22028">
    <property type="entry name" value="SFI1 SPINDLE BODY DOMAIN-CONTAINING PROTEIN-RELATED"/>
    <property type="match status" value="1"/>
</dbReference>
<gene>
    <name evidence="4" type="ORF">Ctob_008105</name>
</gene>
<dbReference type="Gene3D" id="1.10.238.10">
    <property type="entry name" value="EF-hand"/>
    <property type="match status" value="1"/>
</dbReference>
<name>A0A0M0JKF3_9EUKA</name>
<evidence type="ECO:0000256" key="1">
    <source>
        <dbReference type="ARBA" id="ARBA00022837"/>
    </source>
</evidence>
<dbReference type="SUPFAM" id="SSF47473">
    <property type="entry name" value="EF-hand"/>
    <property type="match status" value="1"/>
</dbReference>
<feature type="coiled-coil region" evidence="2">
    <location>
        <begin position="717"/>
        <end position="744"/>
    </location>
</feature>
<dbReference type="InterPro" id="IPR011992">
    <property type="entry name" value="EF-hand-dom_pair"/>
</dbReference>
<feature type="region of interest" description="Disordered" evidence="3">
    <location>
        <begin position="1158"/>
        <end position="1185"/>
    </location>
</feature>
<dbReference type="PROSITE" id="PS00018">
    <property type="entry name" value="EF_HAND_1"/>
    <property type="match status" value="1"/>
</dbReference>
<evidence type="ECO:0000256" key="3">
    <source>
        <dbReference type="SAM" id="MobiDB-lite"/>
    </source>
</evidence>
<keyword evidence="2" id="KW-0175">Coiled coil</keyword>
<proteinExistence type="predicted"/>
<reference evidence="5" key="1">
    <citation type="journal article" date="2015" name="PLoS Genet.">
        <title>Genome Sequence and Transcriptome Analyses of Chrysochromulina tobin: Metabolic Tools for Enhanced Algal Fitness in the Prominent Order Prymnesiales (Haptophyceae).</title>
        <authorList>
            <person name="Hovde B.T."/>
            <person name="Deodato C.R."/>
            <person name="Hunsperger H.M."/>
            <person name="Ryken S.A."/>
            <person name="Yost W."/>
            <person name="Jha R.K."/>
            <person name="Patterson J."/>
            <person name="Monnat R.J. Jr."/>
            <person name="Barlow S.B."/>
            <person name="Starkenburg S.R."/>
            <person name="Cattolico R.A."/>
        </authorList>
    </citation>
    <scope>NUCLEOTIDE SEQUENCE</scope>
    <source>
        <strain evidence="5">CCMP291</strain>
    </source>
</reference>
<dbReference type="InterPro" id="IPR052270">
    <property type="entry name" value="CACF_protein"/>
</dbReference>
<feature type="coiled-coil region" evidence="2">
    <location>
        <begin position="1043"/>
        <end position="1074"/>
    </location>
</feature>
<dbReference type="InterPro" id="IPR018247">
    <property type="entry name" value="EF_Hand_1_Ca_BS"/>
</dbReference>
<accession>A0A0M0JKF3</accession>
<dbReference type="GO" id="GO:0019902">
    <property type="term" value="F:phosphatase binding"/>
    <property type="evidence" value="ECO:0007669"/>
    <property type="project" value="TreeGrafter"/>
</dbReference>